<dbReference type="InParanoid" id="G0MMJ7"/>
<evidence type="ECO:0000313" key="3">
    <source>
        <dbReference type="EMBL" id="EGT37487.1"/>
    </source>
</evidence>
<name>G0MMJ7_CAEBE</name>
<dbReference type="EMBL" id="GL379802">
    <property type="protein sequence ID" value="EGT37487.1"/>
    <property type="molecule type" value="Genomic_DNA"/>
</dbReference>
<dbReference type="InterPro" id="IPR011333">
    <property type="entry name" value="SKP1/BTB/POZ_sf"/>
</dbReference>
<dbReference type="PANTHER" id="PTHR22743:SF165">
    <property type="entry name" value="BTB AND MATH DOMAIN CONTAINING-RELATED"/>
    <property type="match status" value="1"/>
</dbReference>
<feature type="compositionally biased region" description="Acidic residues" evidence="1">
    <location>
        <begin position="364"/>
        <end position="392"/>
    </location>
</feature>
<dbReference type="Pfam" id="PF00917">
    <property type="entry name" value="MATH"/>
    <property type="match status" value="1"/>
</dbReference>
<dbReference type="AlphaFoldDB" id="G0MMJ7"/>
<organism evidence="4">
    <name type="scientific">Caenorhabditis brenneri</name>
    <name type="common">Nematode worm</name>
    <dbReference type="NCBI Taxonomy" id="135651"/>
    <lineage>
        <taxon>Eukaryota</taxon>
        <taxon>Metazoa</taxon>
        <taxon>Ecdysozoa</taxon>
        <taxon>Nematoda</taxon>
        <taxon>Chromadorea</taxon>
        <taxon>Rhabditida</taxon>
        <taxon>Rhabditina</taxon>
        <taxon>Rhabditomorpha</taxon>
        <taxon>Rhabditoidea</taxon>
        <taxon>Rhabditidae</taxon>
        <taxon>Peloderinae</taxon>
        <taxon>Caenorhabditis</taxon>
    </lineage>
</organism>
<protein>
    <recommendedName>
        <fullName evidence="2">MATH domain-containing protein</fullName>
    </recommendedName>
</protein>
<dbReference type="Gene3D" id="3.30.710.10">
    <property type="entry name" value="Potassium Channel Kv1.1, Chain A"/>
    <property type="match status" value="1"/>
</dbReference>
<feature type="region of interest" description="Disordered" evidence="1">
    <location>
        <begin position="352"/>
        <end position="415"/>
    </location>
</feature>
<accession>G0MMJ7</accession>
<gene>
    <name evidence="3" type="ORF">CAEBREN_24417</name>
</gene>
<dbReference type="InterPro" id="IPR052664">
    <property type="entry name" value="BTB-MATH_domain_protein"/>
</dbReference>
<evidence type="ECO:0000313" key="4">
    <source>
        <dbReference type="Proteomes" id="UP000008068"/>
    </source>
</evidence>
<dbReference type="Proteomes" id="UP000008068">
    <property type="component" value="Unassembled WGS sequence"/>
</dbReference>
<sequence>MSFELDMMKMPAKFYKQRRASEKMFVIQELFNIENHLKADGDTYSSKEEEYFNRMWSIVIRRIEENNEPKLVVYLKSRKPDGTPAQSMDISMDIKLFTRSYHRPSAHLDVRFNDDKLEELHGTTLCNWEALKLTDEEEKKVGKPKIIPDAELKRLKLRKHIGKPQFVVHCPHAVRIKVNVNKTAFLYGDFMRGTNTPNETKFVVGDTNFYVPKKHFDKLPELFQCAQQPGSGLGKSFEKDVDPLDFQQLLSVTRPSGSLSPIDDSNVEGVLVASSALHATEVVNRCKAFVEEESMKSLEKKFQLALQFGWEELKEKCLLQFESAHQMYDAIPTYLQTLTASKTQEQWEEIVKSNNMKTAGQMVDSDDDEEDEENDEPDDQMDQEENQEEDDRMDQGQPKKVHYVRLVEYSDSDSD</sequence>
<proteinExistence type="predicted"/>
<feature type="domain" description="MATH" evidence="2">
    <location>
        <begin position="40"/>
        <end position="132"/>
    </location>
</feature>
<dbReference type="PANTHER" id="PTHR22743">
    <property type="entry name" value="MEPRIN/TRAF-LIKE MATH FAMILY-C.ELEGANS"/>
    <property type="match status" value="1"/>
</dbReference>
<dbReference type="HOGENOM" id="CLU_662628_0_0_1"/>
<dbReference type="InterPro" id="IPR002083">
    <property type="entry name" value="MATH/TRAF_dom"/>
</dbReference>
<evidence type="ECO:0000256" key="1">
    <source>
        <dbReference type="SAM" id="MobiDB-lite"/>
    </source>
</evidence>
<evidence type="ECO:0000259" key="2">
    <source>
        <dbReference type="Pfam" id="PF00917"/>
    </source>
</evidence>
<keyword evidence="4" id="KW-1185">Reference proteome</keyword>
<reference evidence="4" key="1">
    <citation type="submission" date="2011-07" db="EMBL/GenBank/DDBJ databases">
        <authorList>
            <consortium name="Caenorhabditis brenneri Sequencing and Analysis Consortium"/>
            <person name="Wilson R.K."/>
        </authorList>
    </citation>
    <scope>NUCLEOTIDE SEQUENCE [LARGE SCALE GENOMIC DNA]</scope>
    <source>
        <strain evidence="4">PB2801</strain>
    </source>
</reference>